<reference evidence="10 11" key="1">
    <citation type="submission" date="2017-12" db="EMBL/GenBank/DDBJ databases">
        <title>The whole genome sequence of the Acidipropionibacterium virtanenii sp. nov. type strain JS278.</title>
        <authorList>
            <person name="Laine P."/>
            <person name="Deptula P."/>
            <person name="Varmanen P."/>
            <person name="Auvinen P."/>
        </authorList>
    </citation>
    <scope>NUCLEOTIDE SEQUENCE [LARGE SCALE GENOMIC DNA]</scope>
    <source>
        <strain evidence="10 11">JS278</strain>
    </source>
</reference>
<sequence length="135" mass="14650">MTMTDPIADMLTRLRNANRAFHDSTTMPHSKIKAGIAEILQSEGYIAGFQVNEPAEGEVGKTLTIELKFGEDRRRSIAGVRRISKPGLRVYAKSTALPKVLGGLGIAIISTSQGLLTDRQAHEKSVGGEVLAYVW</sequence>
<evidence type="ECO:0000256" key="9">
    <source>
        <dbReference type="RuleBase" id="RU003660"/>
    </source>
</evidence>
<evidence type="ECO:0000256" key="1">
    <source>
        <dbReference type="ARBA" id="ARBA00006471"/>
    </source>
</evidence>
<protein>
    <recommendedName>
        <fullName evidence="6 8">Small ribosomal subunit protein uS8</fullName>
    </recommendedName>
</protein>
<dbReference type="SUPFAM" id="SSF56047">
    <property type="entry name" value="Ribosomal protein S8"/>
    <property type="match status" value="1"/>
</dbReference>
<evidence type="ECO:0000256" key="7">
    <source>
        <dbReference type="ARBA" id="ARBA00046740"/>
    </source>
</evidence>
<dbReference type="OrthoDB" id="9802617at2"/>
<dbReference type="Gene3D" id="3.30.1490.10">
    <property type="match status" value="1"/>
</dbReference>
<dbReference type="EMBL" id="CP025198">
    <property type="protein sequence ID" value="AXE38137.1"/>
    <property type="molecule type" value="Genomic_DNA"/>
</dbReference>
<dbReference type="NCBIfam" id="NF001109">
    <property type="entry name" value="PRK00136.1"/>
    <property type="match status" value="1"/>
</dbReference>
<proteinExistence type="inferred from homology"/>
<dbReference type="PROSITE" id="PS00053">
    <property type="entry name" value="RIBOSOMAL_S8"/>
    <property type="match status" value="1"/>
</dbReference>
<dbReference type="FunFam" id="3.30.1490.10:FF:000001">
    <property type="entry name" value="30S ribosomal protein S8"/>
    <property type="match status" value="1"/>
</dbReference>
<evidence type="ECO:0000256" key="2">
    <source>
        <dbReference type="ARBA" id="ARBA00022730"/>
    </source>
</evidence>
<dbReference type="GO" id="GO:0005840">
    <property type="term" value="C:ribosome"/>
    <property type="evidence" value="ECO:0007669"/>
    <property type="project" value="UniProtKB-KW"/>
</dbReference>
<accession>A0A344US89</accession>
<keyword evidence="3 8" id="KW-0694">RNA-binding</keyword>
<keyword evidence="5 8" id="KW-0687">Ribonucleoprotein</keyword>
<evidence type="ECO:0000256" key="4">
    <source>
        <dbReference type="ARBA" id="ARBA00022980"/>
    </source>
</evidence>
<evidence type="ECO:0000313" key="11">
    <source>
        <dbReference type="Proteomes" id="UP000251995"/>
    </source>
</evidence>
<dbReference type="KEGG" id="acij:JS278_00954"/>
<dbReference type="InterPro" id="IPR047863">
    <property type="entry name" value="Ribosomal_uS8_CS"/>
</dbReference>
<dbReference type="GO" id="GO:1990904">
    <property type="term" value="C:ribonucleoprotein complex"/>
    <property type="evidence" value="ECO:0007669"/>
    <property type="project" value="UniProtKB-KW"/>
</dbReference>
<gene>
    <name evidence="8 10" type="primary">rpsH</name>
    <name evidence="10" type="ORF">JS278_00954</name>
</gene>
<dbReference type="FunFam" id="3.30.1370.30:FF:000002">
    <property type="entry name" value="30S ribosomal protein S8"/>
    <property type="match status" value="1"/>
</dbReference>
<keyword evidence="11" id="KW-1185">Reference proteome</keyword>
<dbReference type="AlphaFoldDB" id="A0A344US89"/>
<dbReference type="Proteomes" id="UP000251995">
    <property type="component" value="Chromosome"/>
</dbReference>
<name>A0A344US89_9ACTN</name>
<comment type="similarity">
    <text evidence="1 8 9">Belongs to the universal ribosomal protein uS8 family.</text>
</comment>
<keyword evidence="2 8" id="KW-0699">rRNA-binding</keyword>
<dbReference type="Pfam" id="PF00410">
    <property type="entry name" value="Ribosomal_S8"/>
    <property type="match status" value="1"/>
</dbReference>
<evidence type="ECO:0000256" key="8">
    <source>
        <dbReference type="HAMAP-Rule" id="MF_01302"/>
    </source>
</evidence>
<dbReference type="PANTHER" id="PTHR11758">
    <property type="entry name" value="40S RIBOSOMAL PROTEIN S15A"/>
    <property type="match status" value="1"/>
</dbReference>
<comment type="function">
    <text evidence="8">One of the primary rRNA binding proteins, it binds directly to 16S rRNA central domain where it helps coordinate assembly of the platform of the 30S subunit.</text>
</comment>
<dbReference type="InterPro" id="IPR035987">
    <property type="entry name" value="Ribosomal_uS8_sf"/>
</dbReference>
<evidence type="ECO:0000256" key="6">
    <source>
        <dbReference type="ARBA" id="ARBA00035258"/>
    </source>
</evidence>
<evidence type="ECO:0000256" key="3">
    <source>
        <dbReference type="ARBA" id="ARBA00022884"/>
    </source>
</evidence>
<dbReference type="InterPro" id="IPR000630">
    <property type="entry name" value="Ribosomal_uS8"/>
</dbReference>
<evidence type="ECO:0000256" key="5">
    <source>
        <dbReference type="ARBA" id="ARBA00023274"/>
    </source>
</evidence>
<comment type="subunit">
    <text evidence="7 8">Part of the 30S ribosomal subunit. Contacts proteins S5 and S12.</text>
</comment>
<dbReference type="GO" id="GO:0003735">
    <property type="term" value="F:structural constituent of ribosome"/>
    <property type="evidence" value="ECO:0007669"/>
    <property type="project" value="InterPro"/>
</dbReference>
<dbReference type="GO" id="GO:0005737">
    <property type="term" value="C:cytoplasm"/>
    <property type="evidence" value="ECO:0007669"/>
    <property type="project" value="UniProtKB-ARBA"/>
</dbReference>
<organism evidence="10 11">
    <name type="scientific">Acidipropionibacterium virtanenii</name>
    <dbReference type="NCBI Taxonomy" id="2057246"/>
    <lineage>
        <taxon>Bacteria</taxon>
        <taxon>Bacillati</taxon>
        <taxon>Actinomycetota</taxon>
        <taxon>Actinomycetes</taxon>
        <taxon>Propionibacteriales</taxon>
        <taxon>Propionibacteriaceae</taxon>
        <taxon>Acidipropionibacterium</taxon>
    </lineage>
</organism>
<dbReference type="HAMAP" id="MF_01302_B">
    <property type="entry name" value="Ribosomal_uS8_B"/>
    <property type="match status" value="1"/>
</dbReference>
<keyword evidence="4 8" id="KW-0689">Ribosomal protein</keyword>
<evidence type="ECO:0000313" key="10">
    <source>
        <dbReference type="EMBL" id="AXE38137.1"/>
    </source>
</evidence>
<dbReference type="GO" id="GO:0006412">
    <property type="term" value="P:translation"/>
    <property type="evidence" value="ECO:0007669"/>
    <property type="project" value="UniProtKB-UniRule"/>
</dbReference>
<dbReference type="GO" id="GO:0019843">
    <property type="term" value="F:rRNA binding"/>
    <property type="evidence" value="ECO:0007669"/>
    <property type="project" value="UniProtKB-UniRule"/>
</dbReference>
<dbReference type="RefSeq" id="WP_114044196.1">
    <property type="nucleotide sequence ID" value="NZ_CP025198.1"/>
</dbReference>
<dbReference type="Gene3D" id="3.30.1370.30">
    <property type="match status" value="1"/>
</dbReference>